<reference evidence="1" key="1">
    <citation type="submission" date="2011-06" db="EMBL/GenBank/DDBJ databases">
        <title>The Genome Sequence of Fusarium oxysporum Fo47.</title>
        <authorList>
            <consortium name="The Broad Institute Genome Sequencing Platform"/>
            <person name="Ma L.-J."/>
            <person name="Gale L.R."/>
            <person name="Schwartz D.C."/>
            <person name="Zhou S."/>
            <person name="Corby-Kistler H."/>
            <person name="Young S.K."/>
            <person name="Zeng Q."/>
            <person name="Gargeya S."/>
            <person name="Fitzgerald M."/>
            <person name="Haas B."/>
            <person name="Abouelleil A."/>
            <person name="Alvarado L."/>
            <person name="Arachchi H.M."/>
            <person name="Berlin A."/>
            <person name="Brown A."/>
            <person name="Chapman S.B."/>
            <person name="Chen Z."/>
            <person name="Dunbar C."/>
            <person name="Freedman E."/>
            <person name="Gearin G."/>
            <person name="Gellesch M."/>
            <person name="Goldberg J."/>
            <person name="Griggs A."/>
            <person name="Gujja S."/>
            <person name="Heiman D."/>
            <person name="Howarth C."/>
            <person name="Larson L."/>
            <person name="Lui A."/>
            <person name="MacDonald P.J.P."/>
            <person name="Mehta T."/>
            <person name="Montmayeur A."/>
            <person name="Murphy C."/>
            <person name="Neiman D."/>
            <person name="Pearson M."/>
            <person name="Priest M."/>
            <person name="Roberts A."/>
            <person name="Saif S."/>
            <person name="Shea T."/>
            <person name="Shenoy N."/>
            <person name="Sisk P."/>
            <person name="Stolte C."/>
            <person name="Sykes S."/>
            <person name="Wortman J."/>
            <person name="Nusbaum C."/>
            <person name="Birren B."/>
        </authorList>
    </citation>
    <scope>NUCLEOTIDE SEQUENCE [LARGE SCALE GENOMIC DNA]</scope>
    <source>
        <strain evidence="1">Fo47</strain>
    </source>
</reference>
<dbReference type="HOGENOM" id="CLU_3191343_0_0_1"/>
<dbReference type="VEuPathDB" id="FungiDB:FOZG_14600"/>
<dbReference type="Proteomes" id="UP000030766">
    <property type="component" value="Unassembled WGS sequence"/>
</dbReference>
<gene>
    <name evidence="1" type="ORF">FOZG_14600</name>
</gene>
<dbReference type="AlphaFoldDB" id="W9JHD5"/>
<protein>
    <submittedName>
        <fullName evidence="1">Uncharacterized protein</fullName>
    </submittedName>
</protein>
<name>W9JHD5_FUSOX</name>
<organism evidence="1">
    <name type="scientific">Fusarium oxysporum Fo47</name>
    <dbReference type="NCBI Taxonomy" id="660027"/>
    <lineage>
        <taxon>Eukaryota</taxon>
        <taxon>Fungi</taxon>
        <taxon>Dikarya</taxon>
        <taxon>Ascomycota</taxon>
        <taxon>Pezizomycotina</taxon>
        <taxon>Sordariomycetes</taxon>
        <taxon>Hypocreomycetidae</taxon>
        <taxon>Hypocreales</taxon>
        <taxon>Nectriaceae</taxon>
        <taxon>Fusarium</taxon>
        <taxon>Fusarium oxysporum species complex</taxon>
    </lineage>
</organism>
<evidence type="ECO:0000313" key="1">
    <source>
        <dbReference type="EMBL" id="EWZ31457.1"/>
    </source>
</evidence>
<accession>W9JHD5</accession>
<proteinExistence type="predicted"/>
<sequence>MAVYLKRRSEARRRSPELLRYHKAYQCDKPQSAAGMLKRDIITTHA</sequence>
<dbReference type="EMBL" id="JH717907">
    <property type="protein sequence ID" value="EWZ31457.1"/>
    <property type="molecule type" value="Genomic_DNA"/>
</dbReference>
<reference evidence="1" key="2">
    <citation type="submission" date="2012-06" db="EMBL/GenBank/DDBJ databases">
        <title>Annotation of the Genome Sequence of Fusarium oxysporum Fo47.</title>
        <authorList>
            <consortium name="The Broad Institute Genomics Platform"/>
            <person name="Ma L.-J."/>
            <person name="Corby-Kistler H."/>
            <person name="Broz K."/>
            <person name="Gale L.R."/>
            <person name="Jonkers W."/>
            <person name="O'Donnell K."/>
            <person name="Ploetz R."/>
            <person name="Steinberg C."/>
            <person name="Schwartz D.C."/>
            <person name="VanEtten H."/>
            <person name="Zhou S."/>
            <person name="Young S.K."/>
            <person name="Zeng Q."/>
            <person name="Gargeya S."/>
            <person name="Fitzgerald M."/>
            <person name="Abouelleil A."/>
            <person name="Alvarado L."/>
            <person name="Chapman S.B."/>
            <person name="Gainer-Dewar J."/>
            <person name="Goldberg J."/>
            <person name="Griggs A."/>
            <person name="Gujja S."/>
            <person name="Hansen M."/>
            <person name="Howarth C."/>
            <person name="Imamovic A."/>
            <person name="Ireland A."/>
            <person name="Larimer J."/>
            <person name="McCowan C."/>
            <person name="Murphy C."/>
            <person name="Pearson M."/>
            <person name="Poon T.W."/>
            <person name="Priest M."/>
            <person name="Roberts A."/>
            <person name="Saif S."/>
            <person name="Shea T."/>
            <person name="Sykes S."/>
            <person name="Wortman J."/>
            <person name="Nusbaum C."/>
            <person name="Birren B."/>
        </authorList>
    </citation>
    <scope>NUCLEOTIDE SEQUENCE</scope>
    <source>
        <strain evidence="1">Fo47</strain>
    </source>
</reference>